<evidence type="ECO:0000313" key="3">
    <source>
        <dbReference type="Proteomes" id="UP000030598"/>
    </source>
</evidence>
<proteinExistence type="predicted"/>
<dbReference type="eggNOG" id="ENOG5030RIJ">
    <property type="taxonomic scope" value="Bacteria"/>
</dbReference>
<gene>
    <name evidence="2" type="ORF">EU91_1033</name>
</gene>
<dbReference type="Proteomes" id="UP000030598">
    <property type="component" value="Unassembled WGS sequence"/>
</dbReference>
<dbReference type="STRING" id="59925.EU91_1033"/>
<reference evidence="3" key="1">
    <citation type="journal article" date="2014" name="Sci. Data">
        <title>Genomes of diverse isolates of the marine cyanobacterium Prochlorococcus.</title>
        <authorList>
            <person name="Biller S."/>
            <person name="Berube P."/>
            <person name="Thompson J."/>
            <person name="Kelly L."/>
            <person name="Roggensack S."/>
            <person name="Awad L."/>
            <person name="Roache-Johnson K."/>
            <person name="Ding H."/>
            <person name="Giovannoni S.J."/>
            <person name="Moore L.R."/>
            <person name="Chisholm S.W."/>
        </authorList>
    </citation>
    <scope>NUCLEOTIDE SEQUENCE [LARGE SCALE GENOMIC DNA]</scope>
    <source>
        <strain evidence="3">GP2</strain>
    </source>
</reference>
<keyword evidence="1" id="KW-0472">Membrane</keyword>
<protein>
    <submittedName>
        <fullName evidence="2">Uncharacterized protein</fullName>
    </submittedName>
</protein>
<keyword evidence="1" id="KW-1133">Transmembrane helix</keyword>
<feature type="transmembrane region" description="Helical" evidence="1">
    <location>
        <begin position="20"/>
        <end position="43"/>
    </location>
</feature>
<organism evidence="2 3">
    <name type="scientific">Prochlorococcus marinus str. GP2</name>
    <dbReference type="NCBI Taxonomy" id="59925"/>
    <lineage>
        <taxon>Bacteria</taxon>
        <taxon>Bacillati</taxon>
        <taxon>Cyanobacteriota</taxon>
        <taxon>Cyanophyceae</taxon>
        <taxon>Synechococcales</taxon>
        <taxon>Prochlorococcaceae</taxon>
        <taxon>Prochlorococcus</taxon>
    </lineage>
</organism>
<evidence type="ECO:0000256" key="1">
    <source>
        <dbReference type="SAM" id="Phobius"/>
    </source>
</evidence>
<name>A0A0A1ZF07_PROMR</name>
<accession>A0A0A1ZF07</accession>
<keyword evidence="1" id="KW-0812">Transmembrane</keyword>
<comment type="caution">
    <text evidence="2">The sequence shown here is derived from an EMBL/GenBank/DDBJ whole genome shotgun (WGS) entry which is preliminary data.</text>
</comment>
<evidence type="ECO:0000313" key="2">
    <source>
        <dbReference type="EMBL" id="KGF87995.1"/>
    </source>
</evidence>
<dbReference type="EMBL" id="JNAH01000004">
    <property type="protein sequence ID" value="KGF87995.1"/>
    <property type="molecule type" value="Genomic_DNA"/>
</dbReference>
<sequence>MIISLNTALDLKIFSPSEPLGILILFLGLIFTGMIFYIIYAVSTNKESLEDKKIRTKKETLQQEKIGKLFPKKK</sequence>
<dbReference type="AlphaFoldDB" id="A0A0A1ZF07"/>